<evidence type="ECO:0000259" key="1">
    <source>
        <dbReference type="Pfam" id="PF09995"/>
    </source>
</evidence>
<gene>
    <name evidence="2" type="ORF">GCM10011609_69340</name>
</gene>
<name>A0ABQ2IQH7_9PSEU</name>
<organism evidence="2 3">
    <name type="scientific">Lentzea pudingi</name>
    <dbReference type="NCBI Taxonomy" id="1789439"/>
    <lineage>
        <taxon>Bacteria</taxon>
        <taxon>Bacillati</taxon>
        <taxon>Actinomycetota</taxon>
        <taxon>Actinomycetes</taxon>
        <taxon>Pseudonocardiales</taxon>
        <taxon>Pseudonocardiaceae</taxon>
        <taxon>Lentzea</taxon>
    </lineage>
</organism>
<proteinExistence type="predicted"/>
<keyword evidence="3" id="KW-1185">Reference proteome</keyword>
<feature type="domain" description="ER-bound oxygenase mpaB/mpaB'/Rubber oxygenase catalytic" evidence="1">
    <location>
        <begin position="21"/>
        <end position="244"/>
    </location>
</feature>
<dbReference type="Pfam" id="PF09995">
    <property type="entry name" value="MPAB_Lcp_cat"/>
    <property type="match status" value="1"/>
</dbReference>
<protein>
    <recommendedName>
        <fullName evidence="1">ER-bound oxygenase mpaB/mpaB'/Rubber oxygenase catalytic domain-containing protein</fullName>
    </recommendedName>
</protein>
<dbReference type="EMBL" id="BMNC01000014">
    <property type="protein sequence ID" value="GGN18415.1"/>
    <property type="molecule type" value="Genomic_DNA"/>
</dbReference>
<sequence>MVFILARRDDVRMPDPNSVSWQMHADPTMWIAGIASLYLQALHPRAVAGVVQNSNFQADPLGRLKRTADFVGLGVYGTDEEISTAAARVRATHRNLRGVVDGRTFRVDEPELLLWVHCSEVSSFETVLDRAGYGLSGRQKDLYYAEQRSAAALVGLHPDEVPGSRREMAEYFDRMRPVLRRTPDSDVIYDFLHGPPVQGWVRHGLPVYRVLVGHLAYSVLPDWALELHGREPYKHADQWLRLMRGAALLVPGKIRRLAPPGHLKRAIERHGKHVTPSKARLP</sequence>
<reference evidence="3" key="1">
    <citation type="journal article" date="2019" name="Int. J. Syst. Evol. Microbiol.">
        <title>The Global Catalogue of Microorganisms (GCM) 10K type strain sequencing project: providing services to taxonomists for standard genome sequencing and annotation.</title>
        <authorList>
            <consortium name="The Broad Institute Genomics Platform"/>
            <consortium name="The Broad Institute Genome Sequencing Center for Infectious Disease"/>
            <person name="Wu L."/>
            <person name="Ma J."/>
        </authorList>
    </citation>
    <scope>NUCLEOTIDE SEQUENCE [LARGE SCALE GENOMIC DNA]</scope>
    <source>
        <strain evidence="3">CGMCC 4.7319</strain>
    </source>
</reference>
<evidence type="ECO:0000313" key="2">
    <source>
        <dbReference type="EMBL" id="GGN18415.1"/>
    </source>
</evidence>
<dbReference type="PANTHER" id="PTHR36151">
    <property type="entry name" value="BLR2777 PROTEIN"/>
    <property type="match status" value="1"/>
</dbReference>
<dbReference type="Proteomes" id="UP000597656">
    <property type="component" value="Unassembled WGS sequence"/>
</dbReference>
<comment type="caution">
    <text evidence="2">The sequence shown here is derived from an EMBL/GenBank/DDBJ whole genome shotgun (WGS) entry which is preliminary data.</text>
</comment>
<dbReference type="InterPro" id="IPR018713">
    <property type="entry name" value="MPAB/Lcp_cat_dom"/>
</dbReference>
<accession>A0ABQ2IQH7</accession>
<evidence type="ECO:0000313" key="3">
    <source>
        <dbReference type="Proteomes" id="UP000597656"/>
    </source>
</evidence>
<dbReference type="PANTHER" id="PTHR36151:SF3">
    <property type="entry name" value="ER-BOUND OXYGENASE MPAB_MPAB'_RUBBER OXYGENASE CATALYTIC DOMAIN-CONTAINING PROTEIN"/>
    <property type="match status" value="1"/>
</dbReference>